<dbReference type="PANTHER" id="PTHR43357:SF3">
    <property type="entry name" value="FE(3+)-TRANSPORT SYSTEM PERMEASE PROTEIN FBPB 2"/>
    <property type="match status" value="1"/>
</dbReference>
<proteinExistence type="inferred from homology"/>
<reference evidence="10 12" key="1">
    <citation type="submission" date="2017-11" db="EMBL/GenBank/DDBJ databases">
        <title>Comparitive Functional Genomics of Dry Heat Resistant strains isolated from the Viking Spacecraft.</title>
        <authorList>
            <person name="Seuylemezian A."/>
            <person name="Cooper K."/>
            <person name="Vaishampayan P."/>
        </authorList>
    </citation>
    <scope>NUCLEOTIDE SEQUENCE [LARGE SCALE GENOMIC DNA]</scope>
    <source>
        <strain evidence="10 12">M4.6</strain>
    </source>
</reference>
<dbReference type="CDD" id="cd06261">
    <property type="entry name" value="TM_PBP2"/>
    <property type="match status" value="2"/>
</dbReference>
<keyword evidence="2 8" id="KW-0813">Transport</keyword>
<evidence type="ECO:0000256" key="4">
    <source>
        <dbReference type="ARBA" id="ARBA00022519"/>
    </source>
</evidence>
<dbReference type="InterPro" id="IPR035906">
    <property type="entry name" value="MetI-like_sf"/>
</dbReference>
<evidence type="ECO:0000256" key="7">
    <source>
        <dbReference type="ARBA" id="ARBA00023136"/>
    </source>
</evidence>
<feature type="transmembrane region" description="Helical" evidence="8">
    <location>
        <begin position="201"/>
        <end position="223"/>
    </location>
</feature>
<feature type="transmembrane region" description="Helical" evidence="8">
    <location>
        <begin position="543"/>
        <end position="565"/>
    </location>
</feature>
<feature type="transmembrane region" description="Helical" evidence="8">
    <location>
        <begin position="372"/>
        <end position="394"/>
    </location>
</feature>
<comment type="subcellular location">
    <subcellularLocation>
        <location evidence="1">Cell inner membrane</location>
        <topology evidence="1">Multi-pass membrane protein</topology>
    </subcellularLocation>
    <subcellularLocation>
        <location evidence="8">Cell membrane</location>
        <topology evidence="8">Multi-pass membrane protein</topology>
    </subcellularLocation>
</comment>
<dbReference type="SUPFAM" id="SSF161098">
    <property type="entry name" value="MetI-like"/>
    <property type="match status" value="2"/>
</dbReference>
<keyword evidence="6 8" id="KW-1133">Transmembrane helix</keyword>
<evidence type="ECO:0000256" key="2">
    <source>
        <dbReference type="ARBA" id="ARBA00022448"/>
    </source>
</evidence>
<keyword evidence="3" id="KW-1003">Cell membrane</keyword>
<dbReference type="GO" id="GO:0055085">
    <property type="term" value="P:transmembrane transport"/>
    <property type="evidence" value="ECO:0007669"/>
    <property type="project" value="InterPro"/>
</dbReference>
<dbReference type="OrthoDB" id="9776648at2"/>
<evidence type="ECO:0000313" key="13">
    <source>
        <dbReference type="Proteomes" id="UP000235114"/>
    </source>
</evidence>
<keyword evidence="5 8" id="KW-0812">Transmembrane</keyword>
<gene>
    <name evidence="10" type="ORF">CU635_00245</name>
    <name evidence="11" type="ORF">CVD25_18260</name>
</gene>
<dbReference type="EMBL" id="PGVA01000001">
    <property type="protein sequence ID" value="PLR86763.1"/>
    <property type="molecule type" value="Genomic_DNA"/>
</dbReference>
<reference evidence="11 13" key="2">
    <citation type="submission" date="2017-12" db="EMBL/GenBank/DDBJ databases">
        <title>Comparative Functional Genomics of Dry Heat Resistant strains isolated from the Viking Spacecraft.</title>
        <authorList>
            <person name="Seuylemezian A."/>
            <person name="Cooper K."/>
            <person name="Vaishampayan P."/>
        </authorList>
    </citation>
    <scope>NUCLEOTIDE SEQUENCE [LARGE SCALE GENOMIC DNA]</scope>
    <source>
        <strain evidence="11 13">ATCC 29669</strain>
    </source>
</reference>
<feature type="transmembrane region" description="Helical" evidence="8">
    <location>
        <begin position="434"/>
        <end position="451"/>
    </location>
</feature>
<evidence type="ECO:0000256" key="5">
    <source>
        <dbReference type="ARBA" id="ARBA00022692"/>
    </source>
</evidence>
<feature type="transmembrane region" description="Helical" evidence="8">
    <location>
        <begin position="154"/>
        <end position="180"/>
    </location>
</feature>
<feature type="transmembrane region" description="Helical" evidence="8">
    <location>
        <begin position="406"/>
        <end position="428"/>
    </location>
</feature>
<keyword evidence="4" id="KW-0997">Cell inner membrane</keyword>
<feature type="transmembrane region" description="Helical" evidence="8">
    <location>
        <begin position="314"/>
        <end position="337"/>
    </location>
</feature>
<protein>
    <submittedName>
        <fullName evidence="10">Iron ABC transporter permease</fullName>
    </submittedName>
</protein>
<feature type="transmembrane region" description="Helical" evidence="8">
    <location>
        <begin position="114"/>
        <end position="134"/>
    </location>
</feature>
<dbReference type="Gene3D" id="1.10.3720.10">
    <property type="entry name" value="MetI-like"/>
    <property type="match status" value="2"/>
</dbReference>
<evidence type="ECO:0000259" key="9">
    <source>
        <dbReference type="PROSITE" id="PS50928"/>
    </source>
</evidence>
<dbReference type="PROSITE" id="PS50928">
    <property type="entry name" value="ABC_TM1"/>
    <property type="match status" value="2"/>
</dbReference>
<dbReference type="RefSeq" id="WP_101575173.1">
    <property type="nucleotide sequence ID" value="NZ_PGVA01000001.1"/>
</dbReference>
<comment type="similarity">
    <text evidence="8">Belongs to the binding-protein-dependent transport system permease family.</text>
</comment>
<dbReference type="GO" id="GO:0005886">
    <property type="term" value="C:plasma membrane"/>
    <property type="evidence" value="ECO:0007669"/>
    <property type="project" value="UniProtKB-SubCell"/>
</dbReference>
<feature type="transmembrane region" description="Helical" evidence="8">
    <location>
        <begin position="259"/>
        <end position="285"/>
    </location>
</feature>
<evidence type="ECO:0000313" key="11">
    <source>
        <dbReference type="EMBL" id="PLR92775.1"/>
    </source>
</evidence>
<dbReference type="PANTHER" id="PTHR43357">
    <property type="entry name" value="INNER MEMBRANE ABC TRANSPORTER PERMEASE PROTEIN YDCV"/>
    <property type="match status" value="1"/>
</dbReference>
<dbReference type="EMBL" id="PGVD01000056">
    <property type="protein sequence ID" value="PLR92775.1"/>
    <property type="molecule type" value="Genomic_DNA"/>
</dbReference>
<sequence>MIPPYQSSLRKARTFYSFSFSSIFRSWSGILGFSLITFLFLLPVCRLVWLSVVSEGNLSLNLYQEVLAEAVTWTTIKNTLWITIASTFLSSVLGVSLAWMMAYVNLRRKKWIQLFIFMPFIIPSYITTLAWVQFFGKNGPLAALFSSDGPIFNLYSMEGIILVLGLSHYPLVYLLSIEVFRKIPRELQQAASAGGAAKWTIFTKIVFPMALPGIAGGGLLAFLSNLDNFGIPALLGIPANIRVLSTYIYEQVIGYGPTAFARAAVLSVLLGLIALIGTVLQWLIIRKSQVHETASRDMEPRYFLSNGWRSTVEFTLWTFLLCTSLIPFLTMAATSFLKAYGLSFRWENLSLKNYQYLLFEDAKTINAVTNSVTLALVAMLCCLVIGTTIAYLRFKHPSVFIRITEMMVTIPYALPGTVFALSIILMWLQPIRGWQPGVYGTVWILLIAYITRFTVLQMRGSLTAFSQIDPSMEEAALTAGAGWLAKWRKILVPLLLPGVMGGALLVFLTALTELTVSSLLWSSGSETIGVVIFSFEQAGYSTFSTAFSSMIVLAILLLGILFIFVEKVWKKRVIKNDDTH</sequence>
<evidence type="ECO:0000256" key="6">
    <source>
        <dbReference type="ARBA" id="ARBA00022989"/>
    </source>
</evidence>
<dbReference type="Proteomes" id="UP000235114">
    <property type="component" value="Unassembled WGS sequence"/>
</dbReference>
<dbReference type="Proteomes" id="UP000234951">
    <property type="component" value="Unassembled WGS sequence"/>
</dbReference>
<keyword evidence="7 8" id="KW-0472">Membrane</keyword>
<keyword evidence="13" id="KW-1185">Reference proteome</keyword>
<feature type="transmembrane region" description="Helical" evidence="8">
    <location>
        <begin position="80"/>
        <end position="102"/>
    </location>
</feature>
<feature type="domain" description="ABC transmembrane type-1" evidence="9">
    <location>
        <begin position="76"/>
        <end position="281"/>
    </location>
</feature>
<dbReference type="AlphaFoldDB" id="A0A2N5GSM7"/>
<evidence type="ECO:0000313" key="12">
    <source>
        <dbReference type="Proteomes" id="UP000234951"/>
    </source>
</evidence>
<evidence type="ECO:0000256" key="3">
    <source>
        <dbReference type="ARBA" id="ARBA00022475"/>
    </source>
</evidence>
<evidence type="ECO:0000313" key="10">
    <source>
        <dbReference type="EMBL" id="PLR86763.1"/>
    </source>
</evidence>
<dbReference type="Pfam" id="PF00528">
    <property type="entry name" value="BPD_transp_1"/>
    <property type="match status" value="2"/>
</dbReference>
<evidence type="ECO:0000256" key="1">
    <source>
        <dbReference type="ARBA" id="ARBA00004429"/>
    </source>
</evidence>
<comment type="caution">
    <text evidence="10">The sequence shown here is derived from an EMBL/GenBank/DDBJ whole genome shotgun (WGS) entry which is preliminary data.</text>
</comment>
<evidence type="ECO:0000256" key="8">
    <source>
        <dbReference type="RuleBase" id="RU363032"/>
    </source>
</evidence>
<feature type="transmembrane region" description="Helical" evidence="8">
    <location>
        <begin position="490"/>
        <end position="511"/>
    </location>
</feature>
<name>A0A2N5GSM7_9BACI</name>
<dbReference type="InterPro" id="IPR000515">
    <property type="entry name" value="MetI-like"/>
</dbReference>
<feature type="domain" description="ABC transmembrane type-1" evidence="9">
    <location>
        <begin position="368"/>
        <end position="564"/>
    </location>
</feature>
<feature type="transmembrane region" description="Helical" evidence="8">
    <location>
        <begin position="30"/>
        <end position="52"/>
    </location>
</feature>
<accession>A0A2N5GSM7</accession>
<organism evidence="10 12">
    <name type="scientific">Bacillus canaveralius</name>
    <dbReference type="NCBI Taxonomy" id="1403243"/>
    <lineage>
        <taxon>Bacteria</taxon>
        <taxon>Bacillati</taxon>
        <taxon>Bacillota</taxon>
        <taxon>Bacilli</taxon>
        <taxon>Bacillales</taxon>
        <taxon>Bacillaceae</taxon>
        <taxon>Bacillus</taxon>
    </lineage>
</organism>